<dbReference type="Pfam" id="PF02852">
    <property type="entry name" value="Pyr_redox_dim"/>
    <property type="match status" value="1"/>
</dbReference>
<evidence type="ECO:0000313" key="16">
    <source>
        <dbReference type="Proteomes" id="UP001139319"/>
    </source>
</evidence>
<dbReference type="InterPro" id="IPR023753">
    <property type="entry name" value="FAD/NAD-binding_dom"/>
</dbReference>
<feature type="binding site" evidence="10">
    <location>
        <position position="300"/>
    </location>
    <ligand>
        <name>FAD</name>
        <dbReference type="ChEBI" id="CHEBI:57692"/>
    </ligand>
</feature>
<keyword evidence="8 12" id="KW-0676">Redox-active center</keyword>
<evidence type="ECO:0000256" key="5">
    <source>
        <dbReference type="ARBA" id="ARBA00022857"/>
    </source>
</evidence>
<evidence type="ECO:0000259" key="13">
    <source>
        <dbReference type="Pfam" id="PF02852"/>
    </source>
</evidence>
<evidence type="ECO:0000256" key="2">
    <source>
        <dbReference type="ARBA" id="ARBA00011738"/>
    </source>
</evidence>
<dbReference type="EC" id="1.8.1.7" evidence="15"/>
<dbReference type="AlphaFoldDB" id="A0A9X2KSV7"/>
<dbReference type="GO" id="GO:0004362">
    <property type="term" value="F:glutathione-disulfide reductase (NADPH) activity"/>
    <property type="evidence" value="ECO:0007669"/>
    <property type="project" value="UniProtKB-EC"/>
</dbReference>
<dbReference type="PANTHER" id="PTHR42737:SF2">
    <property type="entry name" value="GLUTATHIONE REDUCTASE"/>
    <property type="match status" value="1"/>
</dbReference>
<feature type="active site" description="Proton acceptor" evidence="9">
    <location>
        <position position="438"/>
    </location>
</feature>
<keyword evidence="6 12" id="KW-0560">Oxidoreductase</keyword>
<dbReference type="Gene3D" id="3.30.390.30">
    <property type="match status" value="1"/>
</dbReference>
<dbReference type="PROSITE" id="PS00076">
    <property type="entry name" value="PYRIDINE_REDOX_1"/>
    <property type="match status" value="1"/>
</dbReference>
<dbReference type="GO" id="GO:0045454">
    <property type="term" value="P:cell redox homeostasis"/>
    <property type="evidence" value="ECO:0007669"/>
    <property type="project" value="InterPro"/>
</dbReference>
<dbReference type="SUPFAM" id="SSF55424">
    <property type="entry name" value="FAD/NAD-linked reductases, dimerisation (C-terminal) domain"/>
    <property type="match status" value="1"/>
</dbReference>
<dbReference type="InterPro" id="IPR012999">
    <property type="entry name" value="Pyr_OxRdtase_I_AS"/>
</dbReference>
<comment type="caution">
    <text evidence="15">The sequence shown here is derived from an EMBL/GenBank/DDBJ whole genome shotgun (WGS) entry which is preliminary data.</text>
</comment>
<evidence type="ECO:0000256" key="11">
    <source>
        <dbReference type="PIRSR" id="PIRSR000350-4"/>
    </source>
</evidence>
<comment type="subunit">
    <text evidence="2">Homodimer.</text>
</comment>
<dbReference type="Proteomes" id="UP001139319">
    <property type="component" value="Unassembled WGS sequence"/>
</dbReference>
<evidence type="ECO:0000256" key="6">
    <source>
        <dbReference type="ARBA" id="ARBA00023002"/>
    </source>
</evidence>
<dbReference type="SUPFAM" id="SSF51905">
    <property type="entry name" value="FAD/NAD(P)-binding domain"/>
    <property type="match status" value="1"/>
</dbReference>
<proteinExistence type="inferred from homology"/>
<dbReference type="PRINTS" id="PR00368">
    <property type="entry name" value="FADPNR"/>
</dbReference>
<dbReference type="PIRSF" id="PIRSF000350">
    <property type="entry name" value="Mercury_reductase_MerA"/>
    <property type="match status" value="1"/>
</dbReference>
<dbReference type="GO" id="GO:0050660">
    <property type="term" value="F:flavin adenine dinucleotide binding"/>
    <property type="evidence" value="ECO:0007669"/>
    <property type="project" value="InterPro"/>
</dbReference>
<comment type="cofactor">
    <cofactor evidence="10">
        <name>FAD</name>
        <dbReference type="ChEBI" id="CHEBI:57692"/>
    </cofactor>
    <text evidence="10">Binds 1 FAD per subunit.</text>
</comment>
<dbReference type="FunFam" id="3.50.50.60:FF:000051">
    <property type="entry name" value="Glutathione reductase"/>
    <property type="match status" value="1"/>
</dbReference>
<feature type="binding site" evidence="10">
    <location>
        <position position="113"/>
    </location>
    <ligand>
        <name>FAD</name>
        <dbReference type="ChEBI" id="CHEBI:57692"/>
    </ligand>
</feature>
<evidence type="ECO:0000313" key="15">
    <source>
        <dbReference type="EMBL" id="MCP8898183.1"/>
    </source>
</evidence>
<dbReference type="GO" id="GO:0006749">
    <property type="term" value="P:glutathione metabolic process"/>
    <property type="evidence" value="ECO:0007669"/>
    <property type="project" value="TreeGrafter"/>
</dbReference>
<dbReference type="InterPro" id="IPR046952">
    <property type="entry name" value="GSHR/TRXR-like"/>
</dbReference>
<feature type="domain" description="Pyridine nucleotide-disulphide oxidoreductase dimerisation" evidence="13">
    <location>
        <begin position="340"/>
        <end position="448"/>
    </location>
</feature>
<dbReference type="PRINTS" id="PR00411">
    <property type="entry name" value="PNDRDTASEI"/>
</dbReference>
<organism evidence="15 16">
    <name type="scientific">Gilvimarinus xylanilyticus</name>
    <dbReference type="NCBI Taxonomy" id="2944139"/>
    <lineage>
        <taxon>Bacteria</taxon>
        <taxon>Pseudomonadati</taxon>
        <taxon>Pseudomonadota</taxon>
        <taxon>Gammaproteobacteria</taxon>
        <taxon>Cellvibrionales</taxon>
        <taxon>Cellvibrionaceae</taxon>
        <taxon>Gilvimarinus</taxon>
    </lineage>
</organism>
<evidence type="ECO:0000256" key="3">
    <source>
        <dbReference type="ARBA" id="ARBA00022630"/>
    </source>
</evidence>
<feature type="binding site" evidence="10">
    <location>
        <position position="50"/>
    </location>
    <ligand>
        <name>FAD</name>
        <dbReference type="ChEBI" id="CHEBI:57692"/>
    </ligand>
</feature>
<dbReference type="RefSeq" id="WP_253966472.1">
    <property type="nucleotide sequence ID" value="NZ_JAMFTH010000001.1"/>
</dbReference>
<reference evidence="15" key="2">
    <citation type="submission" date="2023-01" db="EMBL/GenBank/DDBJ databases">
        <title>Gilvimarinus xylanilyticus HB14 isolated from Caulerpa lentillifera aquaculture base in Hainan, China.</title>
        <authorList>
            <person name="Zhang Y.-J."/>
        </authorList>
    </citation>
    <scope>NUCLEOTIDE SEQUENCE</scope>
    <source>
        <strain evidence="15">HB14</strain>
    </source>
</reference>
<dbReference type="FunFam" id="3.30.390.30:FF:000001">
    <property type="entry name" value="Dihydrolipoyl dehydrogenase"/>
    <property type="match status" value="1"/>
</dbReference>
<dbReference type="PANTHER" id="PTHR42737">
    <property type="entry name" value="GLUTATHIONE REDUCTASE"/>
    <property type="match status" value="1"/>
</dbReference>
<keyword evidence="4 10" id="KW-0274">FAD</keyword>
<accession>A0A9X2KSV7</accession>
<dbReference type="InterPro" id="IPR001100">
    <property type="entry name" value="Pyr_nuc-diS_OxRdtase"/>
</dbReference>
<evidence type="ECO:0000256" key="8">
    <source>
        <dbReference type="ARBA" id="ARBA00023284"/>
    </source>
</evidence>
<dbReference type="GO" id="GO:0034599">
    <property type="term" value="P:cellular response to oxidative stress"/>
    <property type="evidence" value="ECO:0007669"/>
    <property type="project" value="TreeGrafter"/>
</dbReference>
<comment type="similarity">
    <text evidence="1 12">Belongs to the class-I pyridine nucleotide-disulfide oxidoreductase family.</text>
</comment>
<evidence type="ECO:0000256" key="7">
    <source>
        <dbReference type="ARBA" id="ARBA00023157"/>
    </source>
</evidence>
<keyword evidence="10" id="KW-0547">Nucleotide-binding</keyword>
<name>A0A9X2KSV7_9GAMM</name>
<evidence type="ECO:0000256" key="4">
    <source>
        <dbReference type="ARBA" id="ARBA00022827"/>
    </source>
</evidence>
<evidence type="ECO:0000259" key="14">
    <source>
        <dbReference type="Pfam" id="PF07992"/>
    </source>
</evidence>
<keyword evidence="16" id="KW-1185">Reference proteome</keyword>
<protein>
    <submittedName>
        <fullName evidence="15">Glutathione-disulfide reductase</fullName>
        <ecNumber evidence="15">1.8.1.7</ecNumber>
    </submittedName>
</protein>
<dbReference type="Gene3D" id="3.50.50.60">
    <property type="entry name" value="FAD/NAD(P)-binding domain"/>
    <property type="match status" value="2"/>
</dbReference>
<keyword evidence="10" id="KW-0520">NAD</keyword>
<reference evidence="15" key="1">
    <citation type="submission" date="2022-05" db="EMBL/GenBank/DDBJ databases">
        <authorList>
            <person name="Sun H.-N."/>
        </authorList>
    </citation>
    <scope>NUCLEOTIDE SEQUENCE</scope>
    <source>
        <strain evidence="15">HB14</strain>
    </source>
</reference>
<gene>
    <name evidence="15" type="primary">gorA</name>
    <name evidence="15" type="ORF">M6D89_02590</name>
</gene>
<evidence type="ECO:0000256" key="12">
    <source>
        <dbReference type="RuleBase" id="RU003691"/>
    </source>
</evidence>
<feature type="disulfide bond" description="Redox-active" evidence="11">
    <location>
        <begin position="41"/>
        <end position="46"/>
    </location>
</feature>
<feature type="domain" description="FAD/NAD(P)-binding" evidence="14">
    <location>
        <begin position="4"/>
        <end position="315"/>
    </location>
</feature>
<dbReference type="InterPro" id="IPR004099">
    <property type="entry name" value="Pyr_nucl-diS_OxRdtase_dimer"/>
</dbReference>
<evidence type="ECO:0000256" key="1">
    <source>
        <dbReference type="ARBA" id="ARBA00007532"/>
    </source>
</evidence>
<keyword evidence="5" id="KW-0521">NADP</keyword>
<feature type="binding site" evidence="10">
    <location>
        <begin position="172"/>
        <end position="179"/>
    </location>
    <ligand>
        <name>NAD(+)</name>
        <dbReference type="ChEBI" id="CHEBI:57540"/>
    </ligand>
</feature>
<dbReference type="InterPro" id="IPR016156">
    <property type="entry name" value="FAD/NAD-linked_Rdtase_dimer_sf"/>
</dbReference>
<dbReference type="NCBIfam" id="NF004776">
    <property type="entry name" value="PRK06116.1"/>
    <property type="match status" value="1"/>
</dbReference>
<dbReference type="GO" id="GO:0005829">
    <property type="term" value="C:cytosol"/>
    <property type="evidence" value="ECO:0007669"/>
    <property type="project" value="TreeGrafter"/>
</dbReference>
<evidence type="ECO:0000256" key="10">
    <source>
        <dbReference type="PIRSR" id="PIRSR000350-3"/>
    </source>
</evidence>
<keyword evidence="3 12" id="KW-0285">Flavoprotein</keyword>
<evidence type="ECO:0000256" key="9">
    <source>
        <dbReference type="PIRSR" id="PIRSR000350-2"/>
    </source>
</evidence>
<sequence length="453" mass="49222">MEHYDLLVIGAGSGGVRASRTAAALGARVAVVEERDLGGTCVNVGCVPKKLFVYASQFSEQFSRAAGYGWSVPEREFTWATLRENKNREISRLNGIYDRMLGSAGVDVLQGHGKILGPNKVLVGETEYSADRILIAVGGWPFVPDFPGREHVISSNEVFFLDQLPDSMVIVGGGYIACEFASIFNGLGVKTHLLYRRDLFLRGFDRDIRELMAKEMQAKGIELHFNTDVQKVERDGSDLKVFTDIGSTIDAGQVMYATGRRPLLQGLGLENTQVALTDKGQIEVDELFQTAEPSIYALGDVVGRMELTPVALAEGMSLARRLFAPLQFSEQELKVDYSKIPTAVFTQPNIATVGLSEEAAREQGFDVSVFKASFTPMPLALTDSDEKVLVKLVVDKASDKVLGAHMVGQDAGEIIQGLAVAITAGATKADFDRTIGIHPTVAEEFVTLRTPEP</sequence>
<dbReference type="InterPro" id="IPR036188">
    <property type="entry name" value="FAD/NAD-bd_sf"/>
</dbReference>
<dbReference type="Pfam" id="PF07992">
    <property type="entry name" value="Pyr_redox_2"/>
    <property type="match status" value="1"/>
</dbReference>
<feature type="binding site" evidence="10">
    <location>
        <position position="259"/>
    </location>
    <ligand>
        <name>NAD(+)</name>
        <dbReference type="ChEBI" id="CHEBI:57540"/>
    </ligand>
</feature>
<keyword evidence="7" id="KW-1015">Disulfide bond</keyword>
<dbReference type="EMBL" id="JAMFTH010000001">
    <property type="protein sequence ID" value="MCP8898183.1"/>
    <property type="molecule type" value="Genomic_DNA"/>
</dbReference>